<dbReference type="CDD" id="cd03259">
    <property type="entry name" value="ABC_Carb_Solutes_like"/>
    <property type="match status" value="1"/>
</dbReference>
<evidence type="ECO:0000313" key="8">
    <source>
        <dbReference type="EMBL" id="OYQ18615.1"/>
    </source>
</evidence>
<dbReference type="InterPro" id="IPR008995">
    <property type="entry name" value="Mo/tungstate-bd_C_term_dom"/>
</dbReference>
<dbReference type="PROSITE" id="PS50893">
    <property type="entry name" value="ABC_TRANSPORTER_2"/>
    <property type="match status" value="1"/>
</dbReference>
<dbReference type="GO" id="GO:0015697">
    <property type="term" value="P:quaternary ammonium group transport"/>
    <property type="evidence" value="ECO:0007669"/>
    <property type="project" value="UniProtKB-ARBA"/>
</dbReference>
<dbReference type="AlphaFoldDB" id="A0A255XQ91"/>
<organism evidence="8 9">
    <name type="scientific">Elstera cyanobacteriorum</name>
    <dbReference type="NCBI Taxonomy" id="2022747"/>
    <lineage>
        <taxon>Bacteria</taxon>
        <taxon>Pseudomonadati</taxon>
        <taxon>Pseudomonadota</taxon>
        <taxon>Alphaproteobacteria</taxon>
        <taxon>Rhodospirillales</taxon>
        <taxon>Rhodospirillaceae</taxon>
        <taxon>Elstera</taxon>
    </lineage>
</organism>
<dbReference type="Proteomes" id="UP000216361">
    <property type="component" value="Unassembled WGS sequence"/>
</dbReference>
<dbReference type="Gene3D" id="3.40.50.300">
    <property type="entry name" value="P-loop containing nucleotide triphosphate hydrolases"/>
    <property type="match status" value="1"/>
</dbReference>
<comment type="caution">
    <text evidence="8">The sequence shown here is derived from an EMBL/GenBank/DDBJ whole genome shotgun (WGS) entry which is preliminary data.</text>
</comment>
<dbReference type="PROSITE" id="PS00211">
    <property type="entry name" value="ABC_TRANSPORTER_1"/>
    <property type="match status" value="1"/>
</dbReference>
<dbReference type="InterPro" id="IPR015853">
    <property type="entry name" value="ABC_transpr_FbpC"/>
</dbReference>
<dbReference type="RefSeq" id="WP_094408878.1">
    <property type="nucleotide sequence ID" value="NZ_BMJZ01000001.1"/>
</dbReference>
<evidence type="ECO:0000256" key="3">
    <source>
        <dbReference type="ARBA" id="ARBA00022475"/>
    </source>
</evidence>
<evidence type="ECO:0000256" key="4">
    <source>
        <dbReference type="ARBA" id="ARBA00022741"/>
    </source>
</evidence>
<dbReference type="GO" id="GO:0016887">
    <property type="term" value="F:ATP hydrolysis activity"/>
    <property type="evidence" value="ECO:0007669"/>
    <property type="project" value="InterPro"/>
</dbReference>
<dbReference type="Pfam" id="PF00005">
    <property type="entry name" value="ABC_tran"/>
    <property type="match status" value="1"/>
</dbReference>
<dbReference type="InterPro" id="IPR003593">
    <property type="entry name" value="AAA+_ATPase"/>
</dbReference>
<name>A0A255XQ91_9PROT</name>
<keyword evidence="2" id="KW-0813">Transport</keyword>
<dbReference type="SMART" id="SM00382">
    <property type="entry name" value="AAA"/>
    <property type="match status" value="1"/>
</dbReference>
<dbReference type="GO" id="GO:0055052">
    <property type="term" value="C:ATP-binding cassette (ABC) transporter complex, substrate-binding subunit-containing"/>
    <property type="evidence" value="ECO:0007669"/>
    <property type="project" value="TreeGrafter"/>
</dbReference>
<gene>
    <name evidence="8" type="ORF">CHR90_10095</name>
</gene>
<evidence type="ECO:0000256" key="5">
    <source>
        <dbReference type="ARBA" id="ARBA00022840"/>
    </source>
</evidence>
<keyword evidence="3" id="KW-1003">Cell membrane</keyword>
<proteinExistence type="inferred from homology"/>
<dbReference type="SUPFAM" id="SSF52540">
    <property type="entry name" value="P-loop containing nucleoside triphosphate hydrolases"/>
    <property type="match status" value="1"/>
</dbReference>
<dbReference type="PANTHER" id="PTHR43875:SF1">
    <property type="entry name" value="OSMOPROTECTIVE COMPOUNDS UPTAKE ATP-BINDING PROTEIN GGTA"/>
    <property type="match status" value="1"/>
</dbReference>
<dbReference type="EMBL" id="NOXS01000032">
    <property type="protein sequence ID" value="OYQ18615.1"/>
    <property type="molecule type" value="Genomic_DNA"/>
</dbReference>
<dbReference type="GO" id="GO:0005524">
    <property type="term" value="F:ATP binding"/>
    <property type="evidence" value="ECO:0007669"/>
    <property type="project" value="UniProtKB-KW"/>
</dbReference>
<evidence type="ECO:0000259" key="7">
    <source>
        <dbReference type="PROSITE" id="PS50893"/>
    </source>
</evidence>
<sequence length="339" mass="36523">MLSIEGVSHAYGAVQALKTIDLHVAPGEVVCLLGPSGCGKSTLLRLAAGLEPLQQGQVKLAGQVVADARGSLPPERRRVGMVFQDFALFPHLTVSQNIAFGLTDLSKADQQDRARQWGERIGMAEFLDAFPHTLSGGQQQRVALARALAPGPRLVLMDEPFSGLDVTLRDRLRDTTLALLKETGVATVLVTHDPDEAMRMADRIVLMRSGQVEQAGAPLDLYDRPVSAFAAAFFGSVTQIDAQARAGIVSNDLGRFDAPIMAGPVTLIIRQEAFHRALDGGVMAVVTQARSLGREQLLGLRIGALDLTARWGEGRLPTVGDRIPVVVDRHRVHLFPKET</sequence>
<dbReference type="SUPFAM" id="SSF50331">
    <property type="entry name" value="MOP-like"/>
    <property type="match status" value="1"/>
</dbReference>
<dbReference type="InterPro" id="IPR003439">
    <property type="entry name" value="ABC_transporter-like_ATP-bd"/>
</dbReference>
<keyword evidence="4" id="KW-0547">Nucleotide-binding</keyword>
<protein>
    <recommendedName>
        <fullName evidence="7">ABC transporter domain-containing protein</fullName>
    </recommendedName>
</protein>
<dbReference type="InterPro" id="IPR017871">
    <property type="entry name" value="ABC_transporter-like_CS"/>
</dbReference>
<evidence type="ECO:0000256" key="2">
    <source>
        <dbReference type="ARBA" id="ARBA00022448"/>
    </source>
</evidence>
<dbReference type="OrthoDB" id="9802264at2"/>
<keyword evidence="5" id="KW-0067">ATP-binding</keyword>
<keyword evidence="9" id="KW-1185">Reference proteome</keyword>
<dbReference type="InterPro" id="IPR027417">
    <property type="entry name" value="P-loop_NTPase"/>
</dbReference>
<reference evidence="8 9" key="1">
    <citation type="submission" date="2017-07" db="EMBL/GenBank/DDBJ databases">
        <title>Elstera cyanobacteriorum sp. nov., a novel bacterium isolated from cyanobacterial aggregates in a eutrophic lake.</title>
        <authorList>
            <person name="Cai H."/>
        </authorList>
    </citation>
    <scope>NUCLEOTIDE SEQUENCE [LARGE SCALE GENOMIC DNA]</scope>
    <source>
        <strain evidence="8 9">TH019</strain>
    </source>
</reference>
<dbReference type="InterPro" id="IPR047641">
    <property type="entry name" value="ABC_transpr_MalK/UgpC-like"/>
</dbReference>
<accession>A0A255XQ91</accession>
<dbReference type="PANTHER" id="PTHR43875">
    <property type="entry name" value="MALTODEXTRIN IMPORT ATP-BINDING PROTEIN MSMX"/>
    <property type="match status" value="1"/>
</dbReference>
<evidence type="ECO:0000256" key="1">
    <source>
        <dbReference type="ARBA" id="ARBA00005417"/>
    </source>
</evidence>
<dbReference type="GO" id="GO:0015408">
    <property type="term" value="F:ABC-type ferric iron transporter activity"/>
    <property type="evidence" value="ECO:0007669"/>
    <property type="project" value="InterPro"/>
</dbReference>
<comment type="similarity">
    <text evidence="1">Belongs to the ABC transporter superfamily.</text>
</comment>
<feature type="domain" description="ABC transporter" evidence="7">
    <location>
        <begin position="2"/>
        <end position="234"/>
    </location>
</feature>
<evidence type="ECO:0000313" key="9">
    <source>
        <dbReference type="Proteomes" id="UP000216361"/>
    </source>
</evidence>
<evidence type="ECO:0000256" key="6">
    <source>
        <dbReference type="ARBA" id="ARBA00023136"/>
    </source>
</evidence>
<keyword evidence="6" id="KW-0472">Membrane</keyword>
<dbReference type="FunFam" id="3.40.50.300:FF:000425">
    <property type="entry name" value="Probable ABC transporter, ATP-binding subunit"/>
    <property type="match status" value="1"/>
</dbReference>